<comment type="cofactor">
    <cofactor evidence="10">
        <name>Mg(2+)</name>
        <dbReference type="ChEBI" id="CHEBI:18420"/>
    </cofactor>
    <text evidence="10">Binds 1 Mg(2+) ion per subunit.</text>
</comment>
<dbReference type="FunFam" id="3.90.950.10:FF:000001">
    <property type="entry name" value="dITP/XTP pyrophosphatase"/>
    <property type="match status" value="1"/>
</dbReference>
<dbReference type="InterPro" id="IPR020922">
    <property type="entry name" value="dITP/XTP_pyrophosphatase"/>
</dbReference>
<feature type="binding site" evidence="10">
    <location>
        <begin position="49"/>
        <end position="54"/>
    </location>
    <ligand>
        <name>substrate</name>
    </ligand>
</feature>
<proteinExistence type="inferred from homology"/>
<evidence type="ECO:0000313" key="14">
    <source>
        <dbReference type="Proteomes" id="UP000214603"/>
    </source>
</evidence>
<dbReference type="GO" id="GO:0009146">
    <property type="term" value="P:purine nucleoside triphosphate catabolic process"/>
    <property type="evidence" value="ECO:0007669"/>
    <property type="project" value="UniProtKB-UniRule"/>
</dbReference>
<dbReference type="GO" id="GO:0009117">
    <property type="term" value="P:nucleotide metabolic process"/>
    <property type="evidence" value="ECO:0007669"/>
    <property type="project" value="UniProtKB-KW"/>
</dbReference>
<dbReference type="Proteomes" id="UP000214603">
    <property type="component" value="Unassembled WGS sequence"/>
</dbReference>
<keyword evidence="3 10" id="KW-0479">Metal-binding</keyword>
<dbReference type="GO" id="GO:0005829">
    <property type="term" value="C:cytosol"/>
    <property type="evidence" value="ECO:0007669"/>
    <property type="project" value="TreeGrafter"/>
</dbReference>
<dbReference type="Gene3D" id="3.90.950.10">
    <property type="match status" value="1"/>
</dbReference>
<evidence type="ECO:0000256" key="1">
    <source>
        <dbReference type="ARBA" id="ARBA00008023"/>
    </source>
</evidence>
<comment type="subunit">
    <text evidence="2 10">Homodimer.</text>
</comment>
<feature type="region of interest" description="Disordered" evidence="12">
    <location>
        <begin position="1"/>
        <end position="40"/>
    </location>
</feature>
<dbReference type="GO" id="GO:0017111">
    <property type="term" value="F:ribonucleoside triphosphate phosphatase activity"/>
    <property type="evidence" value="ECO:0007669"/>
    <property type="project" value="InterPro"/>
</dbReference>
<dbReference type="NCBIfam" id="TIGR00042">
    <property type="entry name" value="RdgB/HAM1 family non-canonical purine NTP pyrophosphatase"/>
    <property type="match status" value="1"/>
</dbReference>
<protein>
    <recommendedName>
        <fullName evidence="10">dITP/XTP pyrophosphatase</fullName>
        <ecNumber evidence="10">3.6.1.66</ecNumber>
    </recommendedName>
    <alternativeName>
        <fullName evidence="10">Non-canonical purine NTP pyrophosphatase</fullName>
    </alternativeName>
    <alternativeName>
        <fullName evidence="10">Non-standard purine NTP pyrophosphatase</fullName>
    </alternativeName>
    <alternativeName>
        <fullName evidence="10">Nucleoside-triphosphate diphosphatase</fullName>
    </alternativeName>
    <alternativeName>
        <fullName evidence="10">Nucleoside-triphosphate pyrophosphatase</fullName>
        <shortName evidence="10">NTPase</shortName>
    </alternativeName>
</protein>
<feature type="binding site" evidence="10">
    <location>
        <position position="110"/>
    </location>
    <ligand>
        <name>Mg(2+)</name>
        <dbReference type="ChEBI" id="CHEBI:18420"/>
    </ligand>
</feature>
<dbReference type="AlphaFoldDB" id="A0A225N2E8"/>
<dbReference type="EC" id="3.6.1.66" evidence="10"/>
<name>A0A225N2E8_9BURK</name>
<evidence type="ECO:0000256" key="7">
    <source>
        <dbReference type="ARBA" id="ARBA00023080"/>
    </source>
</evidence>
<evidence type="ECO:0000256" key="12">
    <source>
        <dbReference type="SAM" id="MobiDB-lite"/>
    </source>
</evidence>
<dbReference type="CDD" id="cd00515">
    <property type="entry name" value="HAM1"/>
    <property type="match status" value="1"/>
</dbReference>
<evidence type="ECO:0000256" key="3">
    <source>
        <dbReference type="ARBA" id="ARBA00022723"/>
    </source>
</evidence>
<dbReference type="GO" id="GO:0035870">
    <property type="term" value="F:dITP diphosphatase activity"/>
    <property type="evidence" value="ECO:0007669"/>
    <property type="project" value="UniProtKB-UniRule"/>
</dbReference>
<keyword evidence="14" id="KW-1185">Reference proteome</keyword>
<feature type="binding site" evidence="10">
    <location>
        <begin position="196"/>
        <end position="199"/>
    </location>
    <ligand>
        <name>substrate</name>
    </ligand>
</feature>
<dbReference type="EMBL" id="NJIH01000001">
    <property type="protein sequence ID" value="OWT66280.1"/>
    <property type="molecule type" value="Genomic_DNA"/>
</dbReference>
<comment type="function">
    <text evidence="10">Pyrophosphatase that catalyzes the hydrolysis of nucleoside triphosphates to their monophosphate derivatives, with a high preference for the non-canonical purine nucleotides XTP (xanthosine triphosphate), dITP (deoxyinosine triphosphate) and ITP. Seems to function as a house-cleaning enzyme that removes non-canonical purine nucleotides from the nucleotide pool, thus preventing their incorporation into DNA/RNA and avoiding chromosomal lesions.</text>
</comment>
<feature type="binding site" evidence="10">
    <location>
        <position position="219"/>
    </location>
    <ligand>
        <name>substrate</name>
    </ligand>
</feature>
<dbReference type="Pfam" id="PF01725">
    <property type="entry name" value="Ham1p_like"/>
    <property type="match status" value="1"/>
</dbReference>
<keyword evidence="5 10" id="KW-0378">Hydrolase</keyword>
<comment type="similarity">
    <text evidence="1 10 11">Belongs to the HAM1 NTPase family.</text>
</comment>
<evidence type="ECO:0000256" key="11">
    <source>
        <dbReference type="RuleBase" id="RU003781"/>
    </source>
</evidence>
<dbReference type="OrthoDB" id="9807456at2"/>
<comment type="catalytic activity">
    <reaction evidence="9 10">
        <text>XTP + H2O = XMP + diphosphate + H(+)</text>
        <dbReference type="Rhea" id="RHEA:28610"/>
        <dbReference type="ChEBI" id="CHEBI:15377"/>
        <dbReference type="ChEBI" id="CHEBI:15378"/>
        <dbReference type="ChEBI" id="CHEBI:33019"/>
        <dbReference type="ChEBI" id="CHEBI:57464"/>
        <dbReference type="ChEBI" id="CHEBI:61314"/>
        <dbReference type="EC" id="3.6.1.66"/>
    </reaction>
</comment>
<dbReference type="GO" id="GO:0046872">
    <property type="term" value="F:metal ion binding"/>
    <property type="evidence" value="ECO:0007669"/>
    <property type="project" value="UniProtKB-KW"/>
</dbReference>
<evidence type="ECO:0000256" key="5">
    <source>
        <dbReference type="ARBA" id="ARBA00022801"/>
    </source>
</evidence>
<comment type="catalytic activity">
    <reaction evidence="10">
        <text>ITP + H2O = IMP + diphosphate + H(+)</text>
        <dbReference type="Rhea" id="RHEA:29399"/>
        <dbReference type="ChEBI" id="CHEBI:15377"/>
        <dbReference type="ChEBI" id="CHEBI:15378"/>
        <dbReference type="ChEBI" id="CHEBI:33019"/>
        <dbReference type="ChEBI" id="CHEBI:58053"/>
        <dbReference type="ChEBI" id="CHEBI:61402"/>
        <dbReference type="EC" id="3.6.1.66"/>
    </reaction>
</comment>
<dbReference type="PANTHER" id="PTHR11067">
    <property type="entry name" value="INOSINE TRIPHOSPHATE PYROPHOSPHATASE/HAM1 PROTEIN"/>
    <property type="match status" value="1"/>
</dbReference>
<keyword evidence="4 10" id="KW-0547">Nucleotide-binding</keyword>
<feature type="active site" description="Proton acceptor" evidence="10">
    <location>
        <position position="110"/>
    </location>
</feature>
<dbReference type="SUPFAM" id="SSF52972">
    <property type="entry name" value="ITPase-like"/>
    <property type="match status" value="1"/>
</dbReference>
<feature type="binding site" evidence="10">
    <location>
        <position position="81"/>
    </location>
    <ligand>
        <name>Mg(2+)</name>
        <dbReference type="ChEBI" id="CHEBI:18420"/>
    </ligand>
</feature>
<gene>
    <name evidence="13" type="primary">rdgB</name>
    <name evidence="13" type="ORF">CEY11_00610</name>
</gene>
<evidence type="ECO:0000256" key="10">
    <source>
        <dbReference type="HAMAP-Rule" id="MF_01405"/>
    </source>
</evidence>
<evidence type="ECO:0000313" key="13">
    <source>
        <dbReference type="EMBL" id="OWT66280.1"/>
    </source>
</evidence>
<evidence type="ECO:0000256" key="4">
    <source>
        <dbReference type="ARBA" id="ARBA00022741"/>
    </source>
</evidence>
<organism evidence="13 14">
    <name type="scientific">Candidimonas nitroreducens</name>
    <dbReference type="NCBI Taxonomy" id="683354"/>
    <lineage>
        <taxon>Bacteria</taxon>
        <taxon>Pseudomonadati</taxon>
        <taxon>Pseudomonadota</taxon>
        <taxon>Betaproteobacteria</taxon>
        <taxon>Burkholderiales</taxon>
        <taxon>Alcaligenaceae</taxon>
        <taxon>Candidimonas</taxon>
    </lineage>
</organism>
<dbReference type="InterPro" id="IPR029001">
    <property type="entry name" value="ITPase-like_fam"/>
</dbReference>
<keyword evidence="6 10" id="KW-0460">Magnesium</keyword>
<dbReference type="GO" id="GO:0000166">
    <property type="term" value="F:nucleotide binding"/>
    <property type="evidence" value="ECO:0007669"/>
    <property type="project" value="UniProtKB-KW"/>
</dbReference>
<dbReference type="InterPro" id="IPR002637">
    <property type="entry name" value="RdgB/HAM1"/>
</dbReference>
<feature type="binding site" evidence="10">
    <location>
        <position position="111"/>
    </location>
    <ligand>
        <name>substrate</name>
    </ligand>
</feature>
<dbReference type="PANTHER" id="PTHR11067:SF9">
    <property type="entry name" value="INOSINE TRIPHOSPHATE PYROPHOSPHATASE"/>
    <property type="match status" value="1"/>
</dbReference>
<dbReference type="GO" id="GO:0036222">
    <property type="term" value="F:XTP diphosphatase activity"/>
    <property type="evidence" value="ECO:0007669"/>
    <property type="project" value="UniProtKB-UniRule"/>
</dbReference>
<evidence type="ECO:0000256" key="6">
    <source>
        <dbReference type="ARBA" id="ARBA00022842"/>
    </source>
</evidence>
<comment type="catalytic activity">
    <reaction evidence="8 10">
        <text>dITP + H2O = dIMP + diphosphate + H(+)</text>
        <dbReference type="Rhea" id="RHEA:28342"/>
        <dbReference type="ChEBI" id="CHEBI:15377"/>
        <dbReference type="ChEBI" id="CHEBI:15378"/>
        <dbReference type="ChEBI" id="CHEBI:33019"/>
        <dbReference type="ChEBI" id="CHEBI:61194"/>
        <dbReference type="ChEBI" id="CHEBI:61382"/>
        <dbReference type="EC" id="3.6.1.66"/>
    </reaction>
</comment>
<dbReference type="GO" id="GO:0036220">
    <property type="term" value="F:ITP diphosphatase activity"/>
    <property type="evidence" value="ECO:0007669"/>
    <property type="project" value="UniProtKB-UniRule"/>
</dbReference>
<comment type="caution">
    <text evidence="13">The sequence shown here is derived from an EMBL/GenBank/DDBJ whole genome shotgun (WGS) entry which is preliminary data.</text>
</comment>
<dbReference type="HAMAP" id="MF_01405">
    <property type="entry name" value="Non_canon_purine_NTPase"/>
    <property type="match status" value="1"/>
</dbReference>
<feature type="binding site" evidence="10">
    <location>
        <begin position="224"/>
        <end position="225"/>
    </location>
    <ligand>
        <name>substrate</name>
    </ligand>
</feature>
<evidence type="ECO:0000256" key="2">
    <source>
        <dbReference type="ARBA" id="ARBA00011738"/>
    </source>
</evidence>
<evidence type="ECO:0000256" key="8">
    <source>
        <dbReference type="ARBA" id="ARBA00051875"/>
    </source>
</evidence>
<reference evidence="14" key="1">
    <citation type="submission" date="2017-06" db="EMBL/GenBank/DDBJ databases">
        <title>Herbaspirillum phytohormonus sp. nov., isolated from the root nodule of Robinia pseudoacacia in lead-zinc mine.</title>
        <authorList>
            <person name="Fan M."/>
            <person name="Lin Y."/>
        </authorList>
    </citation>
    <scope>NUCLEOTIDE SEQUENCE [LARGE SCALE GENOMIC DNA]</scope>
    <source>
        <strain evidence="14">SC-089</strain>
    </source>
</reference>
<evidence type="ECO:0000256" key="9">
    <source>
        <dbReference type="ARBA" id="ARBA00052017"/>
    </source>
</evidence>
<keyword evidence="7 10" id="KW-0546">Nucleotide metabolism</keyword>
<sequence>MSENSSHSPAPGHNAASVRGPASGHNAESVRGPASGHGVASGNRVVLASNNAGKLREFAAILGQAGLAMVAQGELGVGEAEEPYATFVENALAKARHAARHTGLAALADDSGLCVDALDGAPGVYSARYATLHGGEKSDAANNACLIRNLAGAVDRSASYVAVLVYLRSADDPRPLIAQGVWRGSVLEAPRGSNGFGYDPYFYLPELGHSAAELDPAEKNRVSHRARALARLLQALREE</sequence>
<accession>A0A225N2E8</accession>